<dbReference type="EMBL" id="OV725077">
    <property type="protein sequence ID" value="CAH1391377.1"/>
    <property type="molecule type" value="Genomic_DNA"/>
</dbReference>
<reference evidence="11" key="1">
    <citation type="submission" date="2022-01" db="EMBL/GenBank/DDBJ databases">
        <authorList>
            <person name="King R."/>
        </authorList>
    </citation>
    <scope>NUCLEOTIDE SEQUENCE</scope>
</reference>
<feature type="binding site" evidence="8">
    <location>
        <position position="235"/>
    </location>
    <ligand>
        <name>Mg(2+)</name>
        <dbReference type="ChEBI" id="CHEBI:18420"/>
    </ligand>
</feature>
<dbReference type="InterPro" id="IPR006545">
    <property type="entry name" value="EYA_dom"/>
</dbReference>
<dbReference type="GO" id="GO:2001240">
    <property type="term" value="P:negative regulation of extrinsic apoptotic signaling pathway in absence of ligand"/>
    <property type="evidence" value="ECO:0007669"/>
    <property type="project" value="TreeGrafter"/>
</dbReference>
<proteinExistence type="inferred from homology"/>
<keyword evidence="5 9" id="KW-0904">Protein phosphatase</keyword>
<dbReference type="Proteomes" id="UP001152798">
    <property type="component" value="Chromosome 1"/>
</dbReference>
<keyword evidence="4 8" id="KW-0460">Magnesium</keyword>
<feature type="binding site" evidence="8">
    <location>
        <position position="454"/>
    </location>
    <ligand>
        <name>Mg(2+)</name>
        <dbReference type="ChEBI" id="CHEBI:18420"/>
    </ligand>
</feature>
<dbReference type="GO" id="GO:0045739">
    <property type="term" value="P:positive regulation of DNA repair"/>
    <property type="evidence" value="ECO:0007669"/>
    <property type="project" value="TreeGrafter"/>
</dbReference>
<dbReference type="Gene3D" id="3.40.50.12350">
    <property type="match status" value="1"/>
</dbReference>
<feature type="compositionally biased region" description="Low complexity" evidence="10">
    <location>
        <begin position="25"/>
        <end position="41"/>
    </location>
</feature>
<dbReference type="GO" id="GO:0005634">
    <property type="term" value="C:nucleus"/>
    <property type="evidence" value="ECO:0007669"/>
    <property type="project" value="TreeGrafter"/>
</dbReference>
<dbReference type="NCBIfam" id="TIGR01658">
    <property type="entry name" value="EYA-cons_domain"/>
    <property type="match status" value="1"/>
</dbReference>
<dbReference type="SFLD" id="SFLDG01129">
    <property type="entry name" value="C1.5:_HAD__Beta-PGM__Phosphata"/>
    <property type="match status" value="1"/>
</dbReference>
<feature type="compositionally biased region" description="Polar residues" evidence="10">
    <location>
        <begin position="181"/>
        <end position="194"/>
    </location>
</feature>
<dbReference type="InterPro" id="IPR038102">
    <property type="entry name" value="EYA_dom_sf"/>
</dbReference>
<dbReference type="GO" id="GO:0004725">
    <property type="term" value="F:protein tyrosine phosphatase activity"/>
    <property type="evidence" value="ECO:0007669"/>
    <property type="project" value="UniProtKB-EC"/>
</dbReference>
<name>A0A9P0EA68_NEZVI</name>
<organism evidence="11 12">
    <name type="scientific">Nezara viridula</name>
    <name type="common">Southern green stink bug</name>
    <name type="synonym">Cimex viridulus</name>
    <dbReference type="NCBI Taxonomy" id="85310"/>
    <lineage>
        <taxon>Eukaryota</taxon>
        <taxon>Metazoa</taxon>
        <taxon>Ecdysozoa</taxon>
        <taxon>Arthropoda</taxon>
        <taxon>Hexapoda</taxon>
        <taxon>Insecta</taxon>
        <taxon>Pterygota</taxon>
        <taxon>Neoptera</taxon>
        <taxon>Paraneoptera</taxon>
        <taxon>Hemiptera</taxon>
        <taxon>Heteroptera</taxon>
        <taxon>Panheteroptera</taxon>
        <taxon>Pentatomomorpha</taxon>
        <taxon>Pentatomoidea</taxon>
        <taxon>Pentatomidae</taxon>
        <taxon>Pentatominae</taxon>
        <taxon>Nezara</taxon>
    </lineage>
</organism>
<evidence type="ECO:0000313" key="12">
    <source>
        <dbReference type="Proteomes" id="UP001152798"/>
    </source>
</evidence>
<feature type="binding site" evidence="8">
    <location>
        <position position="237"/>
    </location>
    <ligand>
        <name>Mg(2+)</name>
        <dbReference type="ChEBI" id="CHEBI:18420"/>
    </ligand>
</feature>
<dbReference type="GO" id="GO:0046872">
    <property type="term" value="F:metal ion binding"/>
    <property type="evidence" value="ECO:0007669"/>
    <property type="project" value="UniProtKB-KW"/>
</dbReference>
<dbReference type="AlphaFoldDB" id="A0A9P0EA68"/>
<comment type="catalytic activity">
    <reaction evidence="6 9">
        <text>O-phospho-L-tyrosyl-[protein] + H2O = L-tyrosyl-[protein] + phosphate</text>
        <dbReference type="Rhea" id="RHEA:10684"/>
        <dbReference type="Rhea" id="RHEA-COMP:10136"/>
        <dbReference type="Rhea" id="RHEA-COMP:20101"/>
        <dbReference type="ChEBI" id="CHEBI:15377"/>
        <dbReference type="ChEBI" id="CHEBI:43474"/>
        <dbReference type="ChEBI" id="CHEBI:46858"/>
        <dbReference type="ChEBI" id="CHEBI:61978"/>
        <dbReference type="EC" id="3.1.3.48"/>
    </reaction>
</comment>
<evidence type="ECO:0000256" key="6">
    <source>
        <dbReference type="ARBA" id="ARBA00051722"/>
    </source>
</evidence>
<evidence type="ECO:0000256" key="10">
    <source>
        <dbReference type="SAM" id="MobiDB-lite"/>
    </source>
</evidence>
<comment type="similarity">
    <text evidence="1 9">Belongs to the HAD-like hydrolase superfamily. EYA family.</text>
</comment>
<evidence type="ECO:0000256" key="8">
    <source>
        <dbReference type="PIRSR" id="PIRSR628472-2"/>
    </source>
</evidence>
<feature type="active site" description="Nucleophile" evidence="7">
    <location>
        <position position="235"/>
    </location>
</feature>
<comment type="cofactor">
    <cofactor evidence="8 9">
        <name>Mg(2+)</name>
        <dbReference type="ChEBI" id="CHEBI:18420"/>
    </cofactor>
    <text evidence="8 9">Binds 1 Mg(2+) ion per subunit.</text>
</comment>
<keyword evidence="9" id="KW-0805">Transcription regulation</keyword>
<keyword evidence="3 9" id="KW-0378">Hydrolase</keyword>
<evidence type="ECO:0000256" key="5">
    <source>
        <dbReference type="ARBA" id="ARBA00022912"/>
    </source>
</evidence>
<dbReference type="PANTHER" id="PTHR10190:SF16">
    <property type="entry name" value="DEVELOPMENTAL PROTEIN EYES ABSENT"/>
    <property type="match status" value="1"/>
</dbReference>
<dbReference type="OrthoDB" id="167668at2759"/>
<dbReference type="InterPro" id="IPR028472">
    <property type="entry name" value="EYA"/>
</dbReference>
<dbReference type="SFLD" id="SFLDS00003">
    <property type="entry name" value="Haloacid_Dehalogenase"/>
    <property type="match status" value="1"/>
</dbReference>
<evidence type="ECO:0000256" key="4">
    <source>
        <dbReference type="ARBA" id="ARBA00022842"/>
    </source>
</evidence>
<dbReference type="EC" id="3.1.3.48" evidence="9"/>
<dbReference type="GO" id="GO:0030154">
    <property type="term" value="P:cell differentiation"/>
    <property type="evidence" value="ECO:0007669"/>
    <property type="project" value="TreeGrafter"/>
</dbReference>
<keyword evidence="12" id="KW-1185">Reference proteome</keyword>
<evidence type="ECO:0000256" key="9">
    <source>
        <dbReference type="RuleBase" id="RU362036"/>
    </source>
</evidence>
<dbReference type="PANTHER" id="PTHR10190">
    <property type="entry name" value="EYES ABSENT"/>
    <property type="match status" value="1"/>
</dbReference>
<evidence type="ECO:0000256" key="1">
    <source>
        <dbReference type="ARBA" id="ARBA00010501"/>
    </source>
</evidence>
<sequence>MLSDHHKFLPENLGMPILSEDNHSDCSSSNNSGPSSPFENSQTSHNWSNLQYFSEQIEMSDFNSESSRWTPGYYNIPSYNYYNSMATPYDQYNLDGSYQVPPYSATYPLPNENREASNVPLNYNVHHQNNYAQNDRAYYQQNRDHVNGSNYSGHLNHETVDPAYQQRYYPAESHQLLELSSPDSSTTEESNSVSPAKKQAVNRPTKHRGRPPAHLQSSLLRELPASNLERVFIWDLDETILIFHSLLTGSYATKFQKNMEAVLRLGCGMETLIFELADKHFFFGDLELYDQVHIDDTVSDDNGKELSGYDFAKDGLAEAKHSGGADRILKIAYRYRVIKELYNRHRNSVEGLLESARREERLALRSDIERITDNWLTLSKTCLEHIYARERCLNILVTGTQLVPALAKLLLFDVGKVFPIENIYSATKIGKQGCFQRIVSRFANSKCTYVVIGDGMEEENAAKEMNFPFWRVSSHSDLVALYSALEKEYL</sequence>
<protein>
    <recommendedName>
        <fullName evidence="9">Eyes absent homolog</fullName>
        <ecNumber evidence="9">3.1.3.48</ecNumber>
    </recommendedName>
</protein>
<feature type="region of interest" description="Disordered" evidence="10">
    <location>
        <begin position="19"/>
        <end position="44"/>
    </location>
</feature>
<evidence type="ECO:0000313" key="11">
    <source>
        <dbReference type="EMBL" id="CAH1391377.1"/>
    </source>
</evidence>
<keyword evidence="2 8" id="KW-0479">Metal-binding</keyword>
<evidence type="ECO:0000256" key="2">
    <source>
        <dbReference type="ARBA" id="ARBA00022723"/>
    </source>
</evidence>
<accession>A0A9P0EA68</accession>
<feature type="active site" description="Proton donor" evidence="7">
    <location>
        <position position="237"/>
    </location>
</feature>
<keyword evidence="9" id="KW-0804">Transcription</keyword>
<evidence type="ECO:0000256" key="3">
    <source>
        <dbReference type="ARBA" id="ARBA00022801"/>
    </source>
</evidence>
<feature type="region of interest" description="Disordered" evidence="10">
    <location>
        <begin position="179"/>
        <end position="216"/>
    </location>
</feature>
<evidence type="ECO:0000256" key="7">
    <source>
        <dbReference type="PIRSR" id="PIRSR628472-1"/>
    </source>
</evidence>
<gene>
    <name evidence="11" type="ORF">NEZAVI_LOCUS2410</name>
</gene>